<sequence>YCAYELLTGIKPHDIRDLHPFGADAFAFDPLRRGGKLGPKARHGIYVGFSPTSLSHKVYCPDTNTIIETIHVKVVPRARGEGENATVPPQHDQFDDLDHDEPTSSAADFADFADSADSTTSTTTTTTIIVTDDLDDDTDPLLLDHPHFSANITTTDNYNKLPATVKEAMHSPDADSWTRALEKEADSFHEHNVIQGLDHLPAHIKPLDLRVVFARKHDGTFKARIVAKGFKQLYGIDYNETYSPTANMVTIRTLIALAVDYGFIIHQMDVKTAFL</sequence>
<dbReference type="Pfam" id="PF25597">
    <property type="entry name" value="SH3_retrovirus"/>
    <property type="match status" value="1"/>
</dbReference>
<organism evidence="3">
    <name type="scientific">Monosiga brevicollis</name>
    <name type="common">Choanoflagellate</name>
    <dbReference type="NCBI Taxonomy" id="81824"/>
    <lineage>
        <taxon>Eukaryota</taxon>
        <taxon>Choanoflagellata</taxon>
        <taxon>Craspedida</taxon>
        <taxon>Salpingoecidae</taxon>
        <taxon>Monosiga</taxon>
    </lineage>
</organism>
<feature type="non-terminal residue" evidence="3">
    <location>
        <position position="275"/>
    </location>
</feature>
<evidence type="ECO:0000313" key="3">
    <source>
        <dbReference type="EMBL" id="ABV72830.1"/>
    </source>
</evidence>
<name>B6C8C4_MONBE</name>
<feature type="domain" description="Reverse transcriptase Ty1/copia-type" evidence="1">
    <location>
        <begin position="199"/>
        <end position="275"/>
    </location>
</feature>
<dbReference type="AlphaFoldDB" id="B6C8C4"/>
<dbReference type="InterPro" id="IPR013103">
    <property type="entry name" value="RVT_2"/>
</dbReference>
<dbReference type="InterPro" id="IPR057670">
    <property type="entry name" value="SH3_retrovirus"/>
</dbReference>
<evidence type="ECO:0000259" key="2">
    <source>
        <dbReference type="Pfam" id="PF25597"/>
    </source>
</evidence>
<accession>B6C8C4</accession>
<proteinExistence type="predicted"/>
<dbReference type="Pfam" id="PF07727">
    <property type="entry name" value="RVT_2"/>
    <property type="match status" value="1"/>
</dbReference>
<reference evidence="3" key="1">
    <citation type="journal article" date="2008" name="Protist">
        <title>Three families of LTR retrotransposons are present in the genome of the choanoflagellate Monosiga brevicollis.</title>
        <authorList>
            <person name="Carr M."/>
            <person name="Nelson M."/>
            <person name="Leadbeater B.S."/>
            <person name="Baldauf S.L."/>
        </authorList>
    </citation>
    <scope>NUCLEOTIDE SEQUENCE</scope>
</reference>
<feature type="domain" description="Retroviral polymerase SH3-like" evidence="2">
    <location>
        <begin position="25"/>
        <end position="77"/>
    </location>
</feature>
<protein>
    <submittedName>
        <fullName evidence="3">Polyprotein</fullName>
    </submittedName>
</protein>
<dbReference type="EMBL" id="EU011992">
    <property type="protein sequence ID" value="ABV72830.1"/>
    <property type="molecule type" value="Genomic_DNA"/>
</dbReference>
<evidence type="ECO:0000259" key="1">
    <source>
        <dbReference type="Pfam" id="PF07727"/>
    </source>
</evidence>
<gene>
    <name evidence="3" type="primary">pol</name>
</gene>
<feature type="non-terminal residue" evidence="3">
    <location>
        <position position="1"/>
    </location>
</feature>